<dbReference type="Proteomes" id="UP000275078">
    <property type="component" value="Unassembled WGS sequence"/>
</dbReference>
<evidence type="ECO:0000256" key="1">
    <source>
        <dbReference type="SAM" id="MobiDB-lite"/>
    </source>
</evidence>
<proteinExistence type="predicted"/>
<organism evidence="2 3">
    <name type="scientific">Ascobolus immersus RN42</name>
    <dbReference type="NCBI Taxonomy" id="1160509"/>
    <lineage>
        <taxon>Eukaryota</taxon>
        <taxon>Fungi</taxon>
        <taxon>Dikarya</taxon>
        <taxon>Ascomycota</taxon>
        <taxon>Pezizomycotina</taxon>
        <taxon>Pezizomycetes</taxon>
        <taxon>Pezizales</taxon>
        <taxon>Ascobolaceae</taxon>
        <taxon>Ascobolus</taxon>
    </lineage>
</organism>
<accession>A0A3N4I062</accession>
<feature type="compositionally biased region" description="Basic and acidic residues" evidence="1">
    <location>
        <begin position="263"/>
        <end position="290"/>
    </location>
</feature>
<gene>
    <name evidence="2" type="ORF">BJ508DRAFT_309592</name>
</gene>
<feature type="region of interest" description="Disordered" evidence="1">
    <location>
        <begin position="62"/>
        <end position="82"/>
    </location>
</feature>
<feature type="compositionally biased region" description="Low complexity" evidence="1">
    <location>
        <begin position="319"/>
        <end position="334"/>
    </location>
</feature>
<dbReference type="EMBL" id="ML119716">
    <property type="protein sequence ID" value="RPA78108.1"/>
    <property type="molecule type" value="Genomic_DNA"/>
</dbReference>
<protein>
    <submittedName>
        <fullName evidence="2">Uncharacterized protein</fullName>
    </submittedName>
</protein>
<name>A0A3N4I062_ASCIM</name>
<reference evidence="2 3" key="1">
    <citation type="journal article" date="2018" name="Nat. Ecol. Evol.">
        <title>Pezizomycetes genomes reveal the molecular basis of ectomycorrhizal truffle lifestyle.</title>
        <authorList>
            <person name="Murat C."/>
            <person name="Payen T."/>
            <person name="Noel B."/>
            <person name="Kuo A."/>
            <person name="Morin E."/>
            <person name="Chen J."/>
            <person name="Kohler A."/>
            <person name="Krizsan K."/>
            <person name="Balestrini R."/>
            <person name="Da Silva C."/>
            <person name="Montanini B."/>
            <person name="Hainaut M."/>
            <person name="Levati E."/>
            <person name="Barry K.W."/>
            <person name="Belfiori B."/>
            <person name="Cichocki N."/>
            <person name="Clum A."/>
            <person name="Dockter R.B."/>
            <person name="Fauchery L."/>
            <person name="Guy J."/>
            <person name="Iotti M."/>
            <person name="Le Tacon F."/>
            <person name="Lindquist E.A."/>
            <person name="Lipzen A."/>
            <person name="Malagnac F."/>
            <person name="Mello A."/>
            <person name="Molinier V."/>
            <person name="Miyauchi S."/>
            <person name="Poulain J."/>
            <person name="Riccioni C."/>
            <person name="Rubini A."/>
            <person name="Sitrit Y."/>
            <person name="Splivallo R."/>
            <person name="Traeger S."/>
            <person name="Wang M."/>
            <person name="Zifcakova L."/>
            <person name="Wipf D."/>
            <person name="Zambonelli A."/>
            <person name="Paolocci F."/>
            <person name="Nowrousian M."/>
            <person name="Ottonello S."/>
            <person name="Baldrian P."/>
            <person name="Spatafora J.W."/>
            <person name="Henrissat B."/>
            <person name="Nagy L.G."/>
            <person name="Aury J.M."/>
            <person name="Wincker P."/>
            <person name="Grigoriev I.V."/>
            <person name="Bonfante P."/>
            <person name="Martin F.M."/>
        </authorList>
    </citation>
    <scope>NUCLEOTIDE SEQUENCE [LARGE SCALE GENOMIC DNA]</scope>
    <source>
        <strain evidence="2 3">RN42</strain>
    </source>
</reference>
<feature type="region of interest" description="Disordered" evidence="1">
    <location>
        <begin position="263"/>
        <end position="343"/>
    </location>
</feature>
<keyword evidence="3" id="KW-1185">Reference proteome</keyword>
<evidence type="ECO:0000313" key="2">
    <source>
        <dbReference type="EMBL" id="RPA78108.1"/>
    </source>
</evidence>
<evidence type="ECO:0000313" key="3">
    <source>
        <dbReference type="Proteomes" id="UP000275078"/>
    </source>
</evidence>
<feature type="compositionally biased region" description="Basic residues" evidence="1">
    <location>
        <begin position="107"/>
        <end position="116"/>
    </location>
</feature>
<feature type="region of interest" description="Disordered" evidence="1">
    <location>
        <begin position="103"/>
        <end position="148"/>
    </location>
</feature>
<dbReference type="AlphaFoldDB" id="A0A3N4I062"/>
<feature type="compositionally biased region" description="Basic and acidic residues" evidence="1">
    <location>
        <begin position="301"/>
        <end position="318"/>
    </location>
</feature>
<feature type="compositionally biased region" description="Basic and acidic residues" evidence="1">
    <location>
        <begin position="129"/>
        <end position="141"/>
    </location>
</feature>
<sequence length="411" mass="46399">MIFQGHALPTPAFSNTSHYEELEITTVKGDEKEYIAALLFFYEKIPSRTARFLLLPFPGSTSTKRSRMSKGTRGNALPHFFSTENDIPGPRVLLMLSLDSLTTSKPTKPKGTRASRRGPPVRYGTSGENKVKADESIEKKHPPYGKSHASYQSFPSLLHEQTKKVKGDNSVEREDLVQGRTVRGEEHLELECFTALAVESTSTILHELTFKSHTLPIHCFPFHLTNKPRKSKGTRASRRGTSSTVSHASYLLLCFSSHEQTKKVKGDDSVEREDRGTVASKNELHEEKSISKSVAHPVATTRREDEYLEFTREAHESSSDPPKSSYASSSSPSERPVPRRKRGCHRKLHALLHPQAGPHLRLRLQGDGRSTREKEWAELDRYDTALRVFTRQKRIRAVRILTISVNSLHEK</sequence>